<evidence type="ECO:0000313" key="2">
    <source>
        <dbReference type="EMBL" id="GIQ83132.1"/>
    </source>
</evidence>
<comment type="caution">
    <text evidence="2">The sequence shown here is derived from an EMBL/GenBank/DDBJ whole genome shotgun (WGS) entry which is preliminary data.</text>
</comment>
<name>A0A9K3CUG7_9EUKA</name>
<dbReference type="AlphaFoldDB" id="A0A9K3CUG7"/>
<evidence type="ECO:0000256" key="1">
    <source>
        <dbReference type="SAM" id="Phobius"/>
    </source>
</evidence>
<keyword evidence="1" id="KW-0812">Transmembrane</keyword>
<protein>
    <recommendedName>
        <fullName evidence="4">Transmembrane protein</fullName>
    </recommendedName>
</protein>
<dbReference type="EMBL" id="BDIP01000937">
    <property type="protein sequence ID" value="GIQ83132.1"/>
    <property type="molecule type" value="Genomic_DNA"/>
</dbReference>
<keyword evidence="3" id="KW-1185">Reference proteome</keyword>
<organism evidence="2 3">
    <name type="scientific">Kipferlia bialata</name>
    <dbReference type="NCBI Taxonomy" id="797122"/>
    <lineage>
        <taxon>Eukaryota</taxon>
        <taxon>Metamonada</taxon>
        <taxon>Carpediemonas-like organisms</taxon>
        <taxon>Kipferlia</taxon>
    </lineage>
</organism>
<keyword evidence="1" id="KW-0472">Membrane</keyword>
<sequence>MPSLPALPQISSVKDISGRDALDFIQHSLTRSKFKRNVEALFKVLCAASGYYDHGILVKNRGVKGTTPVSITSVVVIVLLAVWTVSLAGVGPLKTKVKK</sequence>
<keyword evidence="1" id="KW-1133">Transmembrane helix</keyword>
<evidence type="ECO:0008006" key="4">
    <source>
        <dbReference type="Google" id="ProtNLM"/>
    </source>
</evidence>
<dbReference type="Proteomes" id="UP000265618">
    <property type="component" value="Unassembled WGS sequence"/>
</dbReference>
<evidence type="ECO:0000313" key="3">
    <source>
        <dbReference type="Proteomes" id="UP000265618"/>
    </source>
</evidence>
<reference evidence="2 3" key="1">
    <citation type="journal article" date="2018" name="PLoS ONE">
        <title>The draft genome of Kipferlia bialata reveals reductive genome evolution in fornicate parasites.</title>
        <authorList>
            <person name="Tanifuji G."/>
            <person name="Takabayashi S."/>
            <person name="Kume K."/>
            <person name="Takagi M."/>
            <person name="Nakayama T."/>
            <person name="Kamikawa R."/>
            <person name="Inagaki Y."/>
            <person name="Hashimoto T."/>
        </authorList>
    </citation>
    <scope>NUCLEOTIDE SEQUENCE [LARGE SCALE GENOMIC DNA]</scope>
    <source>
        <strain evidence="2">NY0173</strain>
    </source>
</reference>
<proteinExistence type="predicted"/>
<gene>
    <name evidence="2" type="ORF">KIPB_004397</name>
</gene>
<accession>A0A9K3CUG7</accession>
<feature type="transmembrane region" description="Helical" evidence="1">
    <location>
        <begin position="69"/>
        <end position="90"/>
    </location>
</feature>